<dbReference type="Pfam" id="PF01063">
    <property type="entry name" value="Aminotran_4"/>
    <property type="match status" value="1"/>
</dbReference>
<dbReference type="GO" id="GO:0005829">
    <property type="term" value="C:cytosol"/>
    <property type="evidence" value="ECO:0007669"/>
    <property type="project" value="TreeGrafter"/>
</dbReference>
<dbReference type="EC" id="2.6.1.42" evidence="7"/>
<dbReference type="InterPro" id="IPR018300">
    <property type="entry name" value="Aminotrans_IV_CS"/>
</dbReference>
<dbReference type="Gene3D" id="3.20.10.10">
    <property type="entry name" value="D-amino Acid Aminotransferase, subunit A, domain 2"/>
    <property type="match status" value="1"/>
</dbReference>
<evidence type="ECO:0000313" key="18">
    <source>
        <dbReference type="Proteomes" id="UP000252631"/>
    </source>
</evidence>
<comment type="similarity">
    <text evidence="6 14">Belongs to the class-IV pyridoxal-phosphate-dependent aminotransferase family.</text>
</comment>
<protein>
    <recommendedName>
        <fullName evidence="8">Probable branched-chain-amino-acid aminotransferase</fullName>
        <ecNumber evidence="7">2.6.1.42</ecNumber>
    </recommendedName>
</protein>
<dbReference type="RefSeq" id="WP_167443166.1">
    <property type="nucleotide sequence ID" value="NZ_QRDT01000008.1"/>
</dbReference>
<dbReference type="Proteomes" id="UP000256343">
    <property type="component" value="Unassembled WGS sequence"/>
</dbReference>
<dbReference type="InterPro" id="IPR043132">
    <property type="entry name" value="BCAT-like_C"/>
</dbReference>
<dbReference type="InterPro" id="IPR043131">
    <property type="entry name" value="BCAT-like_N"/>
</dbReference>
<evidence type="ECO:0000313" key="17">
    <source>
        <dbReference type="EMBL" id="SSW90818.1"/>
    </source>
</evidence>
<evidence type="ECO:0000256" key="11">
    <source>
        <dbReference type="ARBA" id="ARBA00048212"/>
    </source>
</evidence>
<keyword evidence="19" id="KW-1185">Reference proteome</keyword>
<evidence type="ECO:0000256" key="13">
    <source>
        <dbReference type="ARBA" id="ARBA00049229"/>
    </source>
</evidence>
<keyword evidence="17" id="KW-0032">Aminotransferase</keyword>
<comment type="pathway">
    <text evidence="3">Amino-acid biosynthesis; L-isoleucine biosynthesis; L-isoleucine from 2-oxobutanoate: step 4/4.</text>
</comment>
<accession>A0A336JMB2</accession>
<evidence type="ECO:0000256" key="4">
    <source>
        <dbReference type="ARBA" id="ARBA00004931"/>
    </source>
</evidence>
<name>A0A336JMB2_9BRAD</name>
<reference evidence="16 19" key="2">
    <citation type="submission" date="2018-07" db="EMBL/GenBank/DDBJ databases">
        <title>Genomic Encyclopedia of Archaeal and Bacterial Type Strains, Phase II (KMG-II): from individual species to whole genera.</title>
        <authorList>
            <person name="Goeker M."/>
        </authorList>
    </citation>
    <scope>NUCLEOTIDE SEQUENCE [LARGE SCALE GENOMIC DNA]</scope>
    <source>
        <strain evidence="16 19">JA575</strain>
    </source>
</reference>
<evidence type="ECO:0000256" key="15">
    <source>
        <dbReference type="RuleBase" id="RU004516"/>
    </source>
</evidence>
<evidence type="ECO:0000256" key="5">
    <source>
        <dbReference type="ARBA" id="ARBA00005072"/>
    </source>
</evidence>
<reference evidence="17 18" key="1">
    <citation type="submission" date="2017-08" db="EMBL/GenBank/DDBJ databases">
        <authorList>
            <person name="de Groot N.N."/>
        </authorList>
    </citation>
    <scope>NUCLEOTIDE SEQUENCE [LARGE SCALE GENOMIC DNA]</scope>
    <source>
        <strain evidence="17 18">JA575</strain>
    </source>
</reference>
<gene>
    <name evidence="16" type="ORF">BJ125_108193</name>
    <name evidence="17" type="ORF">SAMN05892882_108193</name>
</gene>
<dbReference type="PANTHER" id="PTHR42743:SF11">
    <property type="entry name" value="AMINODEOXYCHORISMATE LYASE"/>
    <property type="match status" value="1"/>
</dbReference>
<evidence type="ECO:0000256" key="12">
    <source>
        <dbReference type="ARBA" id="ARBA00048798"/>
    </source>
</evidence>
<sequence>MMATAAPIHYSRTWTFFEGAWHDGNVPIMGPRTHAAWLGSMVFDGARAFEGVTPDLDRHLARINWSATNFKLKALVDGATWHGLVQDGLKRFAADAELYIRPMYWAQNGIGGGVLFDPDTTHWCLCIYEAPMPKPTGLSITLSPFRRPTAESAPVEAKAGCLYPNNSRAMMEAKSRGFDNCLLRDMLGHVAELGNANIFMAKHGVVYTPAPNGTFLSGVTRQRVIALLRGDGVTVIETSLTYRDFETADEIFASGNFAKVQPITRIDDRALQPGPFYSRARELYWEFAHS</sequence>
<evidence type="ECO:0000256" key="6">
    <source>
        <dbReference type="ARBA" id="ARBA00009320"/>
    </source>
</evidence>
<evidence type="ECO:0000256" key="9">
    <source>
        <dbReference type="ARBA" id="ARBA00022898"/>
    </source>
</evidence>
<evidence type="ECO:0000256" key="14">
    <source>
        <dbReference type="RuleBase" id="RU004106"/>
    </source>
</evidence>
<comment type="catalytic activity">
    <reaction evidence="13">
        <text>L-leucine + 2-oxoglutarate = 4-methyl-2-oxopentanoate + L-glutamate</text>
        <dbReference type="Rhea" id="RHEA:18321"/>
        <dbReference type="ChEBI" id="CHEBI:16810"/>
        <dbReference type="ChEBI" id="CHEBI:17865"/>
        <dbReference type="ChEBI" id="CHEBI:29985"/>
        <dbReference type="ChEBI" id="CHEBI:57427"/>
        <dbReference type="EC" id="2.6.1.42"/>
    </reaction>
</comment>
<organism evidence="17 18">
    <name type="scientific">Rhodopseudomonas pentothenatexigens</name>
    <dbReference type="NCBI Taxonomy" id="999699"/>
    <lineage>
        <taxon>Bacteria</taxon>
        <taxon>Pseudomonadati</taxon>
        <taxon>Pseudomonadota</taxon>
        <taxon>Alphaproteobacteria</taxon>
        <taxon>Hyphomicrobiales</taxon>
        <taxon>Nitrobacteraceae</taxon>
        <taxon>Rhodopseudomonas</taxon>
    </lineage>
</organism>
<evidence type="ECO:0000313" key="16">
    <source>
        <dbReference type="EMBL" id="RED36258.1"/>
    </source>
</evidence>
<dbReference type="Gene3D" id="3.30.470.10">
    <property type="match status" value="1"/>
</dbReference>
<dbReference type="GO" id="GO:0009082">
    <property type="term" value="P:branched-chain amino acid biosynthetic process"/>
    <property type="evidence" value="ECO:0007669"/>
    <property type="project" value="UniProtKB-KW"/>
</dbReference>
<comment type="catalytic activity">
    <reaction evidence="12">
        <text>L-isoleucine + 2-oxoglutarate = (S)-3-methyl-2-oxopentanoate + L-glutamate</text>
        <dbReference type="Rhea" id="RHEA:24801"/>
        <dbReference type="ChEBI" id="CHEBI:16810"/>
        <dbReference type="ChEBI" id="CHEBI:29985"/>
        <dbReference type="ChEBI" id="CHEBI:35146"/>
        <dbReference type="ChEBI" id="CHEBI:58045"/>
        <dbReference type="EC" id="2.6.1.42"/>
    </reaction>
</comment>
<dbReference type="EMBL" id="QRDT01000008">
    <property type="protein sequence ID" value="RED36258.1"/>
    <property type="molecule type" value="Genomic_DNA"/>
</dbReference>
<comment type="pathway">
    <text evidence="4">Amino-acid biosynthesis; L-valine biosynthesis; L-valine from pyruvate: step 4/4.</text>
</comment>
<evidence type="ECO:0000313" key="19">
    <source>
        <dbReference type="Proteomes" id="UP000256343"/>
    </source>
</evidence>
<evidence type="ECO:0000256" key="1">
    <source>
        <dbReference type="ARBA" id="ARBA00001933"/>
    </source>
</evidence>
<dbReference type="InterPro" id="IPR001544">
    <property type="entry name" value="Aminotrans_IV"/>
</dbReference>
<comment type="pathway">
    <text evidence="5">Amino-acid biosynthesis; L-leucine biosynthesis; L-leucine from 3-methyl-2-oxobutanoate: step 4/4.</text>
</comment>
<evidence type="ECO:0000256" key="7">
    <source>
        <dbReference type="ARBA" id="ARBA00013053"/>
    </source>
</evidence>
<evidence type="ECO:0000256" key="2">
    <source>
        <dbReference type="ARBA" id="ARBA00003109"/>
    </source>
</evidence>
<comment type="cofactor">
    <cofactor evidence="1 15">
        <name>pyridoxal 5'-phosphate</name>
        <dbReference type="ChEBI" id="CHEBI:597326"/>
    </cofactor>
</comment>
<comment type="catalytic activity">
    <reaction evidence="11">
        <text>L-valine + 2-oxoglutarate = 3-methyl-2-oxobutanoate + L-glutamate</text>
        <dbReference type="Rhea" id="RHEA:24813"/>
        <dbReference type="ChEBI" id="CHEBI:11851"/>
        <dbReference type="ChEBI" id="CHEBI:16810"/>
        <dbReference type="ChEBI" id="CHEBI:29985"/>
        <dbReference type="ChEBI" id="CHEBI:57762"/>
        <dbReference type="EC" id="2.6.1.42"/>
    </reaction>
</comment>
<proteinExistence type="inferred from homology"/>
<dbReference type="Proteomes" id="UP000252631">
    <property type="component" value="Unassembled WGS sequence"/>
</dbReference>
<dbReference type="PANTHER" id="PTHR42743">
    <property type="entry name" value="AMINO-ACID AMINOTRANSFERASE"/>
    <property type="match status" value="1"/>
</dbReference>
<evidence type="ECO:0000256" key="3">
    <source>
        <dbReference type="ARBA" id="ARBA00004824"/>
    </source>
</evidence>
<dbReference type="PROSITE" id="PS00770">
    <property type="entry name" value="AA_TRANSFER_CLASS_4"/>
    <property type="match status" value="1"/>
</dbReference>
<evidence type="ECO:0000256" key="8">
    <source>
        <dbReference type="ARBA" id="ARBA00014472"/>
    </source>
</evidence>
<dbReference type="GO" id="GO:0004084">
    <property type="term" value="F:branched-chain-amino-acid transaminase activity"/>
    <property type="evidence" value="ECO:0007669"/>
    <property type="project" value="UniProtKB-EC"/>
</dbReference>
<dbReference type="AlphaFoldDB" id="A0A336JMB2"/>
<keyword evidence="9 15" id="KW-0663">Pyridoxal phosphate</keyword>
<dbReference type="NCBIfam" id="NF009896">
    <property type="entry name" value="PRK13356.1"/>
    <property type="match status" value="1"/>
</dbReference>
<keyword evidence="10" id="KW-0028">Amino-acid biosynthesis</keyword>
<keyword evidence="10" id="KW-0100">Branched-chain amino acid biosynthesis</keyword>
<dbReference type="InterPro" id="IPR050571">
    <property type="entry name" value="Class-IV_PLP-Dep_Aminotrnsfr"/>
</dbReference>
<comment type="function">
    <text evidence="2">Acts on leucine, isoleucine and valine.</text>
</comment>
<dbReference type="SUPFAM" id="SSF56752">
    <property type="entry name" value="D-aminoacid aminotransferase-like PLP-dependent enzymes"/>
    <property type="match status" value="1"/>
</dbReference>
<evidence type="ECO:0000256" key="10">
    <source>
        <dbReference type="ARBA" id="ARBA00023304"/>
    </source>
</evidence>
<dbReference type="EMBL" id="UFQQ01000008">
    <property type="protein sequence ID" value="SSW90818.1"/>
    <property type="molecule type" value="Genomic_DNA"/>
</dbReference>
<keyword evidence="17" id="KW-0808">Transferase</keyword>
<dbReference type="InterPro" id="IPR036038">
    <property type="entry name" value="Aminotransferase-like"/>
</dbReference>